<evidence type="ECO:0000256" key="1">
    <source>
        <dbReference type="SAM" id="Phobius"/>
    </source>
</evidence>
<protein>
    <submittedName>
        <fullName evidence="2">Uncharacterized protein</fullName>
    </submittedName>
</protein>
<evidence type="ECO:0000313" key="2">
    <source>
        <dbReference type="EMBL" id="MFB9643267.1"/>
    </source>
</evidence>
<evidence type="ECO:0000313" key="3">
    <source>
        <dbReference type="Proteomes" id="UP001589667"/>
    </source>
</evidence>
<keyword evidence="3" id="KW-1185">Reference proteome</keyword>
<proteinExistence type="predicted"/>
<accession>A0ABV5SUE4</accession>
<reference evidence="2 3" key="1">
    <citation type="submission" date="2024-09" db="EMBL/GenBank/DDBJ databases">
        <authorList>
            <person name="Sun Q."/>
            <person name="Mori K."/>
        </authorList>
    </citation>
    <scope>NUCLEOTIDE SEQUENCE [LARGE SCALE GENOMIC DNA]</scope>
    <source>
        <strain evidence="2 3">JCM 14321</strain>
    </source>
</reference>
<dbReference type="EMBL" id="JBHMBL010000003">
    <property type="protein sequence ID" value="MFB9643267.1"/>
    <property type="molecule type" value="Genomic_DNA"/>
</dbReference>
<keyword evidence="1" id="KW-0812">Transmembrane</keyword>
<keyword evidence="1" id="KW-1133">Transmembrane helix</keyword>
<keyword evidence="1" id="KW-0472">Membrane</keyword>
<dbReference type="Proteomes" id="UP001589667">
    <property type="component" value="Unassembled WGS sequence"/>
</dbReference>
<gene>
    <name evidence="2" type="ORF">ACFFQV_13295</name>
</gene>
<dbReference type="RefSeq" id="WP_376863727.1">
    <property type="nucleotide sequence ID" value="NZ_JBHMBL010000003.1"/>
</dbReference>
<organism evidence="2 3">
    <name type="scientific">Agromyces lapidis</name>
    <dbReference type="NCBI Taxonomy" id="279574"/>
    <lineage>
        <taxon>Bacteria</taxon>
        <taxon>Bacillati</taxon>
        <taxon>Actinomycetota</taxon>
        <taxon>Actinomycetes</taxon>
        <taxon>Micrococcales</taxon>
        <taxon>Microbacteriaceae</taxon>
        <taxon>Agromyces</taxon>
    </lineage>
</organism>
<sequence>MAMTRRTKQRLLAALIWIGGWALALAFVRTSLYWSDAQPYEGEVTEQRYIVFAMIAGVVMIGSVIAAIVVWWRAGRTSRGPRG</sequence>
<name>A0ABV5SUE4_9MICO</name>
<comment type="caution">
    <text evidence="2">The sequence shown here is derived from an EMBL/GenBank/DDBJ whole genome shotgun (WGS) entry which is preliminary data.</text>
</comment>
<feature type="transmembrane region" description="Helical" evidence="1">
    <location>
        <begin position="50"/>
        <end position="72"/>
    </location>
</feature>